<dbReference type="Proteomes" id="UP001183648">
    <property type="component" value="Unassembled WGS sequence"/>
</dbReference>
<comment type="caution">
    <text evidence="3">The sequence shown here is derived from an EMBL/GenBank/DDBJ whole genome shotgun (WGS) entry which is preliminary data.</text>
</comment>
<dbReference type="CDD" id="cd01948">
    <property type="entry name" value="EAL"/>
    <property type="match status" value="1"/>
</dbReference>
<gene>
    <name evidence="3" type="ORF">J2S63_000795</name>
</gene>
<evidence type="ECO:0000313" key="4">
    <source>
        <dbReference type="Proteomes" id="UP001183648"/>
    </source>
</evidence>
<organism evidence="3 4">
    <name type="scientific">Nocardioides marmoribigeumensis</name>
    <dbReference type="NCBI Taxonomy" id="433649"/>
    <lineage>
        <taxon>Bacteria</taxon>
        <taxon>Bacillati</taxon>
        <taxon>Actinomycetota</taxon>
        <taxon>Actinomycetes</taxon>
        <taxon>Propionibacteriales</taxon>
        <taxon>Nocardioidaceae</taxon>
        <taxon>Nocardioides</taxon>
    </lineage>
</organism>
<proteinExistence type="predicted"/>
<dbReference type="Pfam" id="PF00563">
    <property type="entry name" value="EAL"/>
    <property type="match status" value="1"/>
</dbReference>
<accession>A0ABU2BRI4</accession>
<dbReference type="InterPro" id="IPR050706">
    <property type="entry name" value="Cyclic-di-GMP_PDE-like"/>
</dbReference>
<keyword evidence="4" id="KW-1185">Reference proteome</keyword>
<dbReference type="PANTHER" id="PTHR33121">
    <property type="entry name" value="CYCLIC DI-GMP PHOSPHODIESTERASE PDEF"/>
    <property type="match status" value="1"/>
</dbReference>
<dbReference type="PROSITE" id="PS50883">
    <property type="entry name" value="EAL"/>
    <property type="match status" value="1"/>
</dbReference>
<feature type="domain" description="EAL" evidence="2">
    <location>
        <begin position="18"/>
        <end position="264"/>
    </location>
</feature>
<reference evidence="3 4" key="1">
    <citation type="submission" date="2023-07" db="EMBL/GenBank/DDBJ databases">
        <title>Sequencing the genomes of 1000 actinobacteria strains.</title>
        <authorList>
            <person name="Klenk H.-P."/>
        </authorList>
    </citation>
    <scope>NUCLEOTIDE SEQUENCE [LARGE SCALE GENOMIC DNA]</scope>
    <source>
        <strain evidence="3 4">DSM 19426</strain>
    </source>
</reference>
<protein>
    <submittedName>
        <fullName evidence="3">EAL domain-containing protein (Putative c-di-GMP-specific phosphodiesterase class I)</fullName>
    </submittedName>
</protein>
<dbReference type="EMBL" id="JAVDYG010000001">
    <property type="protein sequence ID" value="MDR7361242.1"/>
    <property type="molecule type" value="Genomic_DNA"/>
</dbReference>
<dbReference type="PANTHER" id="PTHR33121:SF70">
    <property type="entry name" value="SIGNALING PROTEIN YKOW"/>
    <property type="match status" value="1"/>
</dbReference>
<dbReference type="SMART" id="SM00052">
    <property type="entry name" value="EAL"/>
    <property type="match status" value="1"/>
</dbReference>
<dbReference type="SUPFAM" id="SSF141868">
    <property type="entry name" value="EAL domain-like"/>
    <property type="match status" value="1"/>
</dbReference>
<dbReference type="InterPro" id="IPR035919">
    <property type="entry name" value="EAL_sf"/>
</dbReference>
<dbReference type="Gene3D" id="3.20.20.450">
    <property type="entry name" value="EAL domain"/>
    <property type="match status" value="1"/>
</dbReference>
<name>A0ABU2BRI4_9ACTN</name>
<evidence type="ECO:0000259" key="2">
    <source>
        <dbReference type="PROSITE" id="PS50883"/>
    </source>
</evidence>
<evidence type="ECO:0000256" key="1">
    <source>
        <dbReference type="SAM" id="MobiDB-lite"/>
    </source>
</evidence>
<evidence type="ECO:0000313" key="3">
    <source>
        <dbReference type="EMBL" id="MDR7361242.1"/>
    </source>
</evidence>
<feature type="region of interest" description="Disordered" evidence="1">
    <location>
        <begin position="1"/>
        <end position="21"/>
    </location>
</feature>
<dbReference type="InterPro" id="IPR001633">
    <property type="entry name" value="EAL_dom"/>
</dbReference>
<sequence length="264" mass="28736">MTRRFDPGSELGGNRPAPVPNSREVARAVGVGEILPWYQPLVRFSDGEVAALEALARWDSPHRGMVYPADFIATAEESHLVIELDRHMARLGLTDLAGWAGERPDLRLNLNLSGRNLDEEDCFERMHGLVVETGADPLRVTLEFTEHRPPTDLQVCARNISRLREAGFEVWLDDFGSGWSGLHHLIAFKVDGVKLDSAFVEAIDSRPGATVVAAVTSTAASLGMSVTVEGVETEDQAARAVELGADYGQGFLWAPALPLDRVLG</sequence>
<dbReference type="RefSeq" id="WP_310298917.1">
    <property type="nucleotide sequence ID" value="NZ_BAAAPS010000014.1"/>
</dbReference>